<dbReference type="AlphaFoldDB" id="A0AAD2GTF0"/>
<keyword evidence="2" id="KW-0732">Signal</keyword>
<accession>A0AAD2GTF0</accession>
<dbReference type="InterPro" id="IPR018535">
    <property type="entry name" value="DUF1996"/>
</dbReference>
<feature type="chain" id="PRO_5042088920" description="DUF1996 domain-containing protein" evidence="2">
    <location>
        <begin position="23"/>
        <end position="538"/>
    </location>
</feature>
<evidence type="ECO:0000313" key="4">
    <source>
        <dbReference type="EMBL" id="CAK5263548.1"/>
    </source>
</evidence>
<keyword evidence="5" id="KW-1185">Reference proteome</keyword>
<sequence length="538" mass="56199">MAFSKLLLSLAFAAASFPMQHAYFLFSMNDVITTERIDPIVSPGKVAGHVHTVVGGSNFRVATNTSFLRQSECTSSPIKEDNSAYWAPTTYFQCVVLPTRKHSGDPDSLQMGERLVQQRERQPGYGVTRLADYLFSDTPGTTTAFPDDFRMISGNPMLRAYDPTSYAQQAITFLCLDFNGKSTRFNEFPAQNCPSGIRAQINFPMCWDGVNADSPDHKSHVAFPSGGPDSGTCSDPKFPKTLPRIFMEMYLDTGSWWGLRDQAKNSSQPFVYSMGDPTGYGYHADFMMGWQPNVLQRVVDECHCNEFGDPTCCSNAGIFNFVKGGNCRITKGVNEVTTGVLATLPGNNPVVGYGGKVQLLAAAVVPALIDPVYAYTGDSPSSTGNPVGNPVTLASPPVSTAAQASSSGGAEKSAPVNPAGQAGSSSSGASSNPAQGASSASSSSSNSTSNSGSNSGSSASAGSPANPAGAPHSGSPPASPASPASGSAPSSGSASPSTSTSASPARVSRLSCLAKQNGTHARRARRAHDSRRKYNAGL</sequence>
<dbReference type="Pfam" id="PF09362">
    <property type="entry name" value="DUF1996"/>
    <property type="match status" value="1"/>
</dbReference>
<evidence type="ECO:0000259" key="3">
    <source>
        <dbReference type="Pfam" id="PF09362"/>
    </source>
</evidence>
<feature type="compositionally biased region" description="Low complexity" evidence="1">
    <location>
        <begin position="399"/>
        <end position="505"/>
    </location>
</feature>
<dbReference type="PANTHER" id="PTHR43662:SF12">
    <property type="entry name" value="DUF1996 DOMAIN-CONTAINING PROTEIN-RELATED"/>
    <property type="match status" value="1"/>
</dbReference>
<name>A0AAD2GTF0_9AGAR</name>
<proteinExistence type="predicted"/>
<gene>
    <name evidence="4" type="ORF">MYCIT1_LOCUS3011</name>
</gene>
<dbReference type="PANTHER" id="PTHR43662">
    <property type="match status" value="1"/>
</dbReference>
<evidence type="ECO:0000256" key="1">
    <source>
        <dbReference type="SAM" id="MobiDB-lite"/>
    </source>
</evidence>
<feature type="signal peptide" evidence="2">
    <location>
        <begin position="1"/>
        <end position="22"/>
    </location>
</feature>
<feature type="region of interest" description="Disordered" evidence="1">
    <location>
        <begin position="379"/>
        <end position="538"/>
    </location>
</feature>
<evidence type="ECO:0000256" key="2">
    <source>
        <dbReference type="SAM" id="SignalP"/>
    </source>
</evidence>
<feature type="compositionally biased region" description="Basic residues" evidence="1">
    <location>
        <begin position="520"/>
        <end position="538"/>
    </location>
</feature>
<organism evidence="4 5">
    <name type="scientific">Mycena citricolor</name>
    <dbReference type="NCBI Taxonomy" id="2018698"/>
    <lineage>
        <taxon>Eukaryota</taxon>
        <taxon>Fungi</taxon>
        <taxon>Dikarya</taxon>
        <taxon>Basidiomycota</taxon>
        <taxon>Agaricomycotina</taxon>
        <taxon>Agaricomycetes</taxon>
        <taxon>Agaricomycetidae</taxon>
        <taxon>Agaricales</taxon>
        <taxon>Marasmiineae</taxon>
        <taxon>Mycenaceae</taxon>
        <taxon>Mycena</taxon>
    </lineage>
</organism>
<dbReference type="Proteomes" id="UP001295794">
    <property type="component" value="Unassembled WGS sequence"/>
</dbReference>
<reference evidence="4" key="1">
    <citation type="submission" date="2023-11" db="EMBL/GenBank/DDBJ databases">
        <authorList>
            <person name="De Vega J J."/>
            <person name="De Vega J J."/>
        </authorList>
    </citation>
    <scope>NUCLEOTIDE SEQUENCE</scope>
</reference>
<dbReference type="EMBL" id="CAVNYO010000040">
    <property type="protein sequence ID" value="CAK5263548.1"/>
    <property type="molecule type" value="Genomic_DNA"/>
</dbReference>
<protein>
    <recommendedName>
        <fullName evidence="3">DUF1996 domain-containing protein</fullName>
    </recommendedName>
</protein>
<evidence type="ECO:0000313" key="5">
    <source>
        <dbReference type="Proteomes" id="UP001295794"/>
    </source>
</evidence>
<feature type="domain" description="DUF1996" evidence="3">
    <location>
        <begin position="38"/>
        <end position="290"/>
    </location>
</feature>
<comment type="caution">
    <text evidence="4">The sequence shown here is derived from an EMBL/GenBank/DDBJ whole genome shotgun (WGS) entry which is preliminary data.</text>
</comment>